<evidence type="ECO:0000256" key="1">
    <source>
        <dbReference type="ARBA" id="ARBA00004571"/>
    </source>
</evidence>
<dbReference type="SUPFAM" id="SSF56935">
    <property type="entry name" value="Porins"/>
    <property type="match status" value="1"/>
</dbReference>
<sequence>YTTSFPLQAEHTQTTFTKLSAEFGNDDLNYSAKAYWRNNKDKFVLDKTDPEFYKNNHMTNIYGGELDFYFSSSLGKTSLGGEYVYDKIESNNLGNHNRDRKGIFLEHQFNKISDFIISLSGFVYNYSTIGWKLWPGLEVGYKLSESLNLFANVGKAFRIPTFTELYYNDPITKGNPDLQYEETLNYEIGINYLSDFFQFSSSLFRREGRNLIDYVRQGEDSPWQAMNFSSVNTNGIEFSISSDLQNIFSDQPFSRVSLKYSYLNSDKVNSDYSSRYLLQYLKHQAILTIGHDFFGGINFNWFMRYEERENVGNHFITDLKVDRTISYVNIYIKATNLFNVPYNDIAGIPLPGRWIVGGVKLSIQ</sequence>
<dbReference type="InterPro" id="IPR000531">
    <property type="entry name" value="Beta-barrel_TonB"/>
</dbReference>
<feature type="non-terminal residue" evidence="10">
    <location>
        <position position="1"/>
    </location>
</feature>
<dbReference type="EMBL" id="UOGD01000227">
    <property type="protein sequence ID" value="VAX22473.1"/>
    <property type="molecule type" value="Genomic_DNA"/>
</dbReference>
<name>A0A3B1CCS0_9ZZZZ</name>
<dbReference type="Pfam" id="PF00593">
    <property type="entry name" value="TonB_dep_Rec_b-barrel"/>
    <property type="match status" value="1"/>
</dbReference>
<reference evidence="10" key="1">
    <citation type="submission" date="2018-06" db="EMBL/GenBank/DDBJ databases">
        <authorList>
            <person name="Zhirakovskaya E."/>
        </authorList>
    </citation>
    <scope>NUCLEOTIDE SEQUENCE</scope>
</reference>
<gene>
    <name evidence="10" type="ORF">MNBD_IGNAVI01-1062</name>
</gene>
<evidence type="ECO:0000256" key="7">
    <source>
        <dbReference type="ARBA" id="ARBA00023170"/>
    </source>
</evidence>
<dbReference type="PROSITE" id="PS52016">
    <property type="entry name" value="TONB_DEPENDENT_REC_3"/>
    <property type="match status" value="1"/>
</dbReference>
<accession>A0A3B1CCS0</accession>
<dbReference type="GO" id="GO:0015344">
    <property type="term" value="F:siderophore uptake transmembrane transporter activity"/>
    <property type="evidence" value="ECO:0007669"/>
    <property type="project" value="TreeGrafter"/>
</dbReference>
<protein>
    <submittedName>
        <fullName evidence="10">TonB-dependent receptor</fullName>
    </submittedName>
</protein>
<keyword evidence="2" id="KW-0813">Transport</keyword>
<keyword evidence="3" id="KW-0812">Transmembrane</keyword>
<dbReference type="AlphaFoldDB" id="A0A3B1CCS0"/>
<keyword evidence="7 10" id="KW-0675">Receptor</keyword>
<evidence type="ECO:0000259" key="9">
    <source>
        <dbReference type="Pfam" id="PF00593"/>
    </source>
</evidence>
<evidence type="ECO:0000256" key="4">
    <source>
        <dbReference type="ARBA" id="ARBA00022729"/>
    </source>
</evidence>
<dbReference type="PANTHER" id="PTHR30069:SF29">
    <property type="entry name" value="HEMOGLOBIN AND HEMOGLOBIN-HAPTOGLOBIN-BINDING PROTEIN 1-RELATED"/>
    <property type="match status" value="1"/>
</dbReference>
<dbReference type="Gene3D" id="2.40.170.20">
    <property type="entry name" value="TonB-dependent receptor, beta-barrel domain"/>
    <property type="match status" value="1"/>
</dbReference>
<organism evidence="10">
    <name type="scientific">hydrothermal vent metagenome</name>
    <dbReference type="NCBI Taxonomy" id="652676"/>
    <lineage>
        <taxon>unclassified sequences</taxon>
        <taxon>metagenomes</taxon>
        <taxon>ecological metagenomes</taxon>
    </lineage>
</organism>
<proteinExistence type="predicted"/>
<evidence type="ECO:0000256" key="6">
    <source>
        <dbReference type="ARBA" id="ARBA00023136"/>
    </source>
</evidence>
<evidence type="ECO:0000256" key="3">
    <source>
        <dbReference type="ARBA" id="ARBA00022692"/>
    </source>
</evidence>
<dbReference type="GO" id="GO:0009279">
    <property type="term" value="C:cell outer membrane"/>
    <property type="evidence" value="ECO:0007669"/>
    <property type="project" value="UniProtKB-SubCell"/>
</dbReference>
<keyword evidence="5" id="KW-0798">TonB box</keyword>
<keyword evidence="8" id="KW-0998">Cell outer membrane</keyword>
<evidence type="ECO:0000256" key="8">
    <source>
        <dbReference type="ARBA" id="ARBA00023237"/>
    </source>
</evidence>
<dbReference type="InterPro" id="IPR039426">
    <property type="entry name" value="TonB-dep_rcpt-like"/>
</dbReference>
<evidence type="ECO:0000313" key="10">
    <source>
        <dbReference type="EMBL" id="VAX22473.1"/>
    </source>
</evidence>
<dbReference type="GO" id="GO:0044718">
    <property type="term" value="P:siderophore transmembrane transport"/>
    <property type="evidence" value="ECO:0007669"/>
    <property type="project" value="TreeGrafter"/>
</dbReference>
<evidence type="ECO:0000256" key="2">
    <source>
        <dbReference type="ARBA" id="ARBA00022448"/>
    </source>
</evidence>
<comment type="subcellular location">
    <subcellularLocation>
        <location evidence="1">Cell outer membrane</location>
        <topology evidence="1">Multi-pass membrane protein</topology>
    </subcellularLocation>
</comment>
<evidence type="ECO:0000256" key="5">
    <source>
        <dbReference type="ARBA" id="ARBA00023077"/>
    </source>
</evidence>
<keyword evidence="4" id="KW-0732">Signal</keyword>
<dbReference type="InterPro" id="IPR036942">
    <property type="entry name" value="Beta-barrel_TonB_sf"/>
</dbReference>
<feature type="domain" description="TonB-dependent receptor-like beta-barrel" evidence="9">
    <location>
        <begin position="16"/>
        <end position="337"/>
    </location>
</feature>
<dbReference type="PANTHER" id="PTHR30069">
    <property type="entry name" value="TONB-DEPENDENT OUTER MEMBRANE RECEPTOR"/>
    <property type="match status" value="1"/>
</dbReference>
<keyword evidence="6" id="KW-0472">Membrane</keyword>